<proteinExistence type="predicted"/>
<accession>A0ABV7EZP7</accession>
<gene>
    <name evidence="1" type="ORF">ACFOFO_05490</name>
</gene>
<reference evidence="2" key="1">
    <citation type="journal article" date="2019" name="Int. J. Syst. Evol. Microbiol.">
        <title>The Global Catalogue of Microorganisms (GCM) 10K type strain sequencing project: providing services to taxonomists for standard genome sequencing and annotation.</title>
        <authorList>
            <consortium name="The Broad Institute Genomics Platform"/>
            <consortium name="The Broad Institute Genome Sequencing Center for Infectious Disease"/>
            <person name="Wu L."/>
            <person name="Ma J."/>
        </authorList>
    </citation>
    <scope>NUCLEOTIDE SEQUENCE [LARGE SCALE GENOMIC DNA]</scope>
    <source>
        <strain evidence="2">KCTC 42986</strain>
    </source>
</reference>
<dbReference type="EMBL" id="JBHRTP010000013">
    <property type="protein sequence ID" value="MFC3107414.1"/>
    <property type="molecule type" value="Genomic_DNA"/>
</dbReference>
<evidence type="ECO:0000313" key="1">
    <source>
        <dbReference type="EMBL" id="MFC3107414.1"/>
    </source>
</evidence>
<dbReference type="Gene3D" id="3.40.960.10">
    <property type="entry name" value="VSR Endonuclease"/>
    <property type="match status" value="1"/>
</dbReference>
<sequence length="104" mass="11842">MKSAIEETFALHCKAYGLTPEREFKFHPSRKWRFDFAWPDRKCAVELEGGIWTGGRHTRGSGVIGDMEKYNQAGALGWFVFRFDGGAVKRGEAIKFINEVLEAK</sequence>
<name>A0ABV7EZP7_9BURK</name>
<evidence type="ECO:0008006" key="3">
    <source>
        <dbReference type="Google" id="ProtNLM"/>
    </source>
</evidence>
<protein>
    <recommendedName>
        <fullName evidence="3">DUF559 domain-containing protein</fullName>
    </recommendedName>
</protein>
<organism evidence="1 2">
    <name type="scientific">Undibacterium arcticum</name>
    <dbReference type="NCBI Taxonomy" id="1762892"/>
    <lineage>
        <taxon>Bacteria</taxon>
        <taxon>Pseudomonadati</taxon>
        <taxon>Pseudomonadota</taxon>
        <taxon>Betaproteobacteria</taxon>
        <taxon>Burkholderiales</taxon>
        <taxon>Oxalobacteraceae</taxon>
        <taxon>Undibacterium</taxon>
    </lineage>
</organism>
<evidence type="ECO:0000313" key="2">
    <source>
        <dbReference type="Proteomes" id="UP001595530"/>
    </source>
</evidence>
<dbReference type="SUPFAM" id="SSF52980">
    <property type="entry name" value="Restriction endonuclease-like"/>
    <property type="match status" value="1"/>
</dbReference>
<dbReference type="RefSeq" id="WP_390331065.1">
    <property type="nucleotide sequence ID" value="NZ_JBHRTP010000013.1"/>
</dbReference>
<keyword evidence="2" id="KW-1185">Reference proteome</keyword>
<comment type="caution">
    <text evidence="1">The sequence shown here is derived from an EMBL/GenBank/DDBJ whole genome shotgun (WGS) entry which is preliminary data.</text>
</comment>
<dbReference type="Proteomes" id="UP001595530">
    <property type="component" value="Unassembled WGS sequence"/>
</dbReference>
<dbReference type="InterPro" id="IPR011335">
    <property type="entry name" value="Restrct_endonuc-II-like"/>
</dbReference>